<feature type="domain" description="Mor transcription activator" evidence="1">
    <location>
        <begin position="12"/>
        <end position="117"/>
    </location>
</feature>
<name>A0A0N9ZST9_PSEAI</name>
<dbReference type="InterPro" id="IPR009057">
    <property type="entry name" value="Homeodomain-like_sf"/>
</dbReference>
<dbReference type="PATRIC" id="fig|287.2965.peg.5334"/>
<evidence type="ECO:0000313" key="2">
    <source>
        <dbReference type="EMBL" id="ALI58951.1"/>
    </source>
</evidence>
<gene>
    <name evidence="2" type="ORF">CCBH4851_00248</name>
</gene>
<dbReference type="Pfam" id="PF08765">
    <property type="entry name" value="Mor"/>
    <property type="match status" value="1"/>
</dbReference>
<protein>
    <recommendedName>
        <fullName evidence="1">Mor transcription activator domain-containing protein</fullName>
    </recommendedName>
</protein>
<sequence>MAGSVRTPGSTAGELLAALADHVAQSAIETLHVNPELAEAHGSEVAAQMAQVWGGQQLYVPKGVHVQVSKLHQQLFDEFTGRNQRELAMKHNVSLQFVYRVLKRMRLAFIARNQGDLFHSHLDEEE</sequence>
<dbReference type="InterPro" id="IPR052411">
    <property type="entry name" value="c-mor_Regulatory_Protein"/>
</dbReference>
<dbReference type="RefSeq" id="WP_019726690.1">
    <property type="nucleotide sequence ID" value="NZ_CBDDSE010000001.1"/>
</dbReference>
<reference evidence="2" key="1">
    <citation type="submission" date="2015-08" db="EMBL/GenBank/DDBJ databases">
        <title>Pseudomonas aeruginosa strain CCBH4851 chromosome region.</title>
        <authorList>
            <person name="Silveira M.C."/>
            <person name="Carvalho-Assef A.P.D."/>
            <person name="Albano R.M."/>
        </authorList>
    </citation>
    <scope>NUCLEOTIDE SEQUENCE</scope>
    <source>
        <strain evidence="2">CCBH4851</strain>
    </source>
</reference>
<dbReference type="Gene3D" id="1.10.10.60">
    <property type="entry name" value="Homeodomain-like"/>
    <property type="match status" value="1"/>
</dbReference>
<evidence type="ECO:0000259" key="1">
    <source>
        <dbReference type="Pfam" id="PF08765"/>
    </source>
</evidence>
<dbReference type="SUPFAM" id="SSF46689">
    <property type="entry name" value="Homeodomain-like"/>
    <property type="match status" value="1"/>
</dbReference>
<dbReference type="PANTHER" id="PTHR37812:SF1">
    <property type="entry name" value="MU-LIKE PROPHAGE FLUMU PROTEIN C"/>
    <property type="match status" value="1"/>
</dbReference>
<dbReference type="EMBL" id="KT454971">
    <property type="protein sequence ID" value="ALI58951.1"/>
    <property type="molecule type" value="Genomic_DNA"/>
</dbReference>
<organism evidence="2">
    <name type="scientific">Pseudomonas aeruginosa</name>
    <dbReference type="NCBI Taxonomy" id="287"/>
    <lineage>
        <taxon>Bacteria</taxon>
        <taxon>Pseudomonadati</taxon>
        <taxon>Pseudomonadota</taxon>
        <taxon>Gammaproteobacteria</taxon>
        <taxon>Pseudomonadales</taxon>
        <taxon>Pseudomonadaceae</taxon>
        <taxon>Pseudomonas</taxon>
    </lineage>
</organism>
<accession>A0A0N9ZST9</accession>
<proteinExistence type="predicted"/>
<dbReference type="PANTHER" id="PTHR37812">
    <property type="entry name" value="MU-LIKE PROPHAGE FLUMU PROTEIN C"/>
    <property type="match status" value="1"/>
</dbReference>
<dbReference type="InterPro" id="IPR014875">
    <property type="entry name" value="Mor_transcription_activator"/>
</dbReference>
<dbReference type="AlphaFoldDB" id="A0A0N9ZST9"/>